<keyword evidence="1" id="KW-0812">Transmembrane</keyword>
<feature type="domain" description="DUF2061" evidence="2">
    <location>
        <begin position="10"/>
        <end position="59"/>
    </location>
</feature>
<evidence type="ECO:0000313" key="3">
    <source>
        <dbReference type="EMBL" id="QUS58889.1"/>
    </source>
</evidence>
<keyword evidence="3" id="KW-0614">Plasmid</keyword>
<accession>A0ABX8AV10</accession>
<keyword evidence="1" id="KW-1133">Transmembrane helix</keyword>
<feature type="transmembrane region" description="Helical" evidence="1">
    <location>
        <begin position="12"/>
        <end position="29"/>
    </location>
</feature>
<gene>
    <name evidence="3" type="ORF">KGB56_24495</name>
</gene>
<keyword evidence="1" id="KW-0472">Membrane</keyword>
<reference evidence="3 4" key="1">
    <citation type="journal article" date="2021" name="Angew. Chem. Int. Ed. Engl.">
        <title>A novel family of nonribosomal peptides modulate collective behavior in Pseudovibrio bacteria isolated from marine sponges.</title>
        <authorList>
            <person name="Ioca L.P."/>
            <person name="Dai Y."/>
            <person name="Kunakom S."/>
            <person name="Diaz-Espinosa J."/>
            <person name="Krunic A."/>
            <person name="Crnkovic C.M."/>
            <person name="Orjala J."/>
            <person name="Sanchez L.M."/>
            <person name="Ferreira A.G."/>
            <person name="Berlinck R.G.S."/>
            <person name="Eustaquio A.S."/>
        </authorList>
    </citation>
    <scope>NUCLEOTIDE SEQUENCE [LARGE SCALE GENOMIC DNA]</scope>
    <source>
        <strain evidence="3 4">Ab134</strain>
        <plasmid evidence="3 4">pAb134-02</plasmid>
    </source>
</reference>
<sequence>MDSASRIFTKSVTWQVMGLVSMTLIGFVFTGSVTVGGGIAIVSSILGFIFYFLHELVWSNIKWGRKIAVPEAQQESQS</sequence>
<feature type="transmembrane region" description="Helical" evidence="1">
    <location>
        <begin position="35"/>
        <end position="53"/>
    </location>
</feature>
<dbReference type="RefSeq" id="WP_075697601.1">
    <property type="nucleotide sequence ID" value="NZ_CP074128.1"/>
</dbReference>
<evidence type="ECO:0000256" key="1">
    <source>
        <dbReference type="SAM" id="Phobius"/>
    </source>
</evidence>
<protein>
    <submittedName>
        <fullName evidence="3">DUF2061 domain-containing protein</fullName>
    </submittedName>
</protein>
<keyword evidence="4" id="KW-1185">Reference proteome</keyword>
<geneLocation type="plasmid" evidence="3 4">
    <name>pAb134-02</name>
</geneLocation>
<dbReference type="Proteomes" id="UP000680706">
    <property type="component" value="Plasmid pAb134-02"/>
</dbReference>
<dbReference type="InterPro" id="IPR018638">
    <property type="entry name" value="DUF2061_membrane"/>
</dbReference>
<evidence type="ECO:0000313" key="4">
    <source>
        <dbReference type="Proteomes" id="UP000680706"/>
    </source>
</evidence>
<name>A0ABX8AV10_9HYPH</name>
<dbReference type="EMBL" id="CP074128">
    <property type="protein sequence ID" value="QUS58889.1"/>
    <property type="molecule type" value="Genomic_DNA"/>
</dbReference>
<proteinExistence type="predicted"/>
<organism evidence="3 4">
    <name type="scientific">Pseudovibrio brasiliensis</name>
    <dbReference type="NCBI Taxonomy" id="1898042"/>
    <lineage>
        <taxon>Bacteria</taxon>
        <taxon>Pseudomonadati</taxon>
        <taxon>Pseudomonadota</taxon>
        <taxon>Alphaproteobacteria</taxon>
        <taxon>Hyphomicrobiales</taxon>
        <taxon>Stappiaceae</taxon>
        <taxon>Pseudovibrio</taxon>
    </lineage>
</organism>
<dbReference type="Pfam" id="PF09834">
    <property type="entry name" value="DUF2061"/>
    <property type="match status" value="1"/>
</dbReference>
<evidence type="ECO:0000259" key="2">
    <source>
        <dbReference type="Pfam" id="PF09834"/>
    </source>
</evidence>